<dbReference type="Proteomes" id="UP000606274">
    <property type="component" value="Unassembled WGS sequence"/>
</dbReference>
<dbReference type="SMART" id="SM00449">
    <property type="entry name" value="SPRY"/>
    <property type="match status" value="1"/>
</dbReference>
<dbReference type="InterPro" id="IPR003879">
    <property type="entry name" value="Butyrophylin_SPRY"/>
</dbReference>
<dbReference type="PRINTS" id="PR01407">
    <property type="entry name" value="BUTYPHLNCDUF"/>
</dbReference>
<organism evidence="3 4">
    <name type="scientific">Silurus meridionalis</name>
    <name type="common">Southern catfish</name>
    <name type="synonym">Silurus soldatovi meridionalis</name>
    <dbReference type="NCBI Taxonomy" id="175797"/>
    <lineage>
        <taxon>Eukaryota</taxon>
        <taxon>Metazoa</taxon>
        <taxon>Chordata</taxon>
        <taxon>Craniata</taxon>
        <taxon>Vertebrata</taxon>
        <taxon>Euteleostomi</taxon>
        <taxon>Actinopterygii</taxon>
        <taxon>Neopterygii</taxon>
        <taxon>Teleostei</taxon>
        <taxon>Ostariophysi</taxon>
        <taxon>Siluriformes</taxon>
        <taxon>Siluridae</taxon>
        <taxon>Silurus</taxon>
    </lineage>
</organism>
<evidence type="ECO:0000313" key="3">
    <source>
        <dbReference type="EMBL" id="KAF7705650.1"/>
    </source>
</evidence>
<dbReference type="OrthoDB" id="9932386at2759"/>
<dbReference type="InterPro" id="IPR001870">
    <property type="entry name" value="B30.2/SPRY"/>
</dbReference>
<evidence type="ECO:0000256" key="1">
    <source>
        <dbReference type="SAM" id="Coils"/>
    </source>
</evidence>
<protein>
    <recommendedName>
        <fullName evidence="2">B30.2/SPRY domain-containing protein</fullName>
    </recommendedName>
</protein>
<keyword evidence="1" id="KW-0175">Coiled coil</keyword>
<dbReference type="InterPro" id="IPR013320">
    <property type="entry name" value="ConA-like_dom_sf"/>
</dbReference>
<dbReference type="PANTHER" id="PTHR24103">
    <property type="entry name" value="E3 UBIQUITIN-PROTEIN LIGASE TRIM"/>
    <property type="match status" value="1"/>
</dbReference>
<dbReference type="PROSITE" id="PS50188">
    <property type="entry name" value="B302_SPRY"/>
    <property type="match status" value="1"/>
</dbReference>
<comment type="caution">
    <text evidence="3">The sequence shown here is derived from an EMBL/GenBank/DDBJ whole genome shotgun (WGS) entry which is preliminary data.</text>
</comment>
<feature type="coiled-coil region" evidence="1">
    <location>
        <begin position="52"/>
        <end position="86"/>
    </location>
</feature>
<gene>
    <name evidence="3" type="ORF">HF521_020936</name>
</gene>
<dbReference type="EMBL" id="JABFDY010000007">
    <property type="protein sequence ID" value="KAF7705650.1"/>
    <property type="molecule type" value="Genomic_DNA"/>
</dbReference>
<dbReference type="SUPFAM" id="SSF49899">
    <property type="entry name" value="Concanavalin A-like lectins/glucanases"/>
    <property type="match status" value="1"/>
</dbReference>
<reference evidence="3" key="1">
    <citation type="submission" date="2020-08" db="EMBL/GenBank/DDBJ databases">
        <title>Chromosome-level assembly of Southern catfish (Silurus meridionalis) provides insights into visual adaptation to the nocturnal and benthic lifestyles.</title>
        <authorList>
            <person name="Zhang Y."/>
            <person name="Wang D."/>
            <person name="Peng Z."/>
        </authorList>
    </citation>
    <scope>NUCLEOTIDE SEQUENCE</scope>
    <source>
        <strain evidence="3">SWU-2019-XX</strain>
        <tissue evidence="3">Muscle</tissue>
    </source>
</reference>
<feature type="domain" description="B30.2/SPRY" evidence="2">
    <location>
        <begin position="191"/>
        <end position="401"/>
    </location>
</feature>
<dbReference type="Gene3D" id="2.60.120.920">
    <property type="match status" value="1"/>
</dbReference>
<dbReference type="InterPro" id="IPR003877">
    <property type="entry name" value="SPRY_dom"/>
</dbReference>
<dbReference type="AlphaFoldDB" id="A0A8T0BJU2"/>
<proteinExistence type="predicted"/>
<name>A0A8T0BJU2_SILME</name>
<dbReference type="InterPro" id="IPR050143">
    <property type="entry name" value="TRIM/RBCC"/>
</dbReference>
<dbReference type="Pfam" id="PF00622">
    <property type="entry name" value="SPRY"/>
    <property type="match status" value="1"/>
</dbReference>
<sequence length="409" mass="46979">MDKQQGTPQDPVGDLSPCLTSVMQPYPCSPTTSRKPRADSQIFSQKQLSCWMEALEKECSRTEAHMASLKKRQANLSTTAEMMEQQVRERFEAMRVALEKEQKAVLDSLEQEHRENSSKLTRLLHDWNQHLKLVRKHIGTVRTLQERGSEGQLKQVSPDDFSCRKKQDAAELNIRLNDEKFQKLMKILGKISKDLQVQLQKKSLLLDSTEVMIDRTASHKHIRVTSNGRGFYIWPADDSSSPSHPLQFDQTCCALGSPAISSGQSYWEVNVHCCPSWAVGVAYGSLSRKGQDKRTKLGRNRISWCLEFRDERLSAWHNDRHLVLPTKTAPDKVGVFVNYHKGRIAFYDADTMKMLLDFSTSCTTVFERAHHQFTEPMFPAFRFFKARERHAVPDHMEICELGIERIVLQ</sequence>
<evidence type="ECO:0000259" key="2">
    <source>
        <dbReference type="PROSITE" id="PS50188"/>
    </source>
</evidence>
<keyword evidence="4" id="KW-1185">Reference proteome</keyword>
<accession>A0A8T0BJU2</accession>
<dbReference type="InterPro" id="IPR043136">
    <property type="entry name" value="B30.2/SPRY_sf"/>
</dbReference>
<evidence type="ECO:0000313" key="4">
    <source>
        <dbReference type="Proteomes" id="UP000606274"/>
    </source>
</evidence>